<keyword evidence="3" id="KW-1185">Reference proteome</keyword>
<evidence type="ECO:0000313" key="2">
    <source>
        <dbReference type="EMBL" id="KIL77088.1"/>
    </source>
</evidence>
<reference evidence="2 3" key="1">
    <citation type="submission" date="2015-01" db="EMBL/GenBank/DDBJ databases">
        <title>Genome Assembly of Bacillus badius MTCC 1458.</title>
        <authorList>
            <person name="Verma A."/>
            <person name="Khatri I."/>
            <person name="Mual P."/>
            <person name="Subramanian S."/>
            <person name="Krishnamurthi S."/>
        </authorList>
    </citation>
    <scope>NUCLEOTIDE SEQUENCE [LARGE SCALE GENOMIC DNA]</scope>
    <source>
        <strain evidence="2 3">MTCC 1458</strain>
    </source>
</reference>
<protein>
    <recommendedName>
        <fullName evidence="4">Flagellar assembly protein FlaJ</fullName>
    </recommendedName>
</protein>
<feature type="transmembrane region" description="Helical" evidence="1">
    <location>
        <begin position="26"/>
        <end position="47"/>
    </location>
</feature>
<evidence type="ECO:0000256" key="1">
    <source>
        <dbReference type="SAM" id="Phobius"/>
    </source>
</evidence>
<dbReference type="EMBL" id="JXLP01000018">
    <property type="protein sequence ID" value="KIL77088.1"/>
    <property type="molecule type" value="Genomic_DNA"/>
</dbReference>
<evidence type="ECO:0008006" key="4">
    <source>
        <dbReference type="Google" id="ProtNLM"/>
    </source>
</evidence>
<name>A0ABR5ASD6_BACBA</name>
<keyword evidence="1" id="KW-0472">Membrane</keyword>
<dbReference type="Proteomes" id="UP000031982">
    <property type="component" value="Unassembled WGS sequence"/>
</dbReference>
<accession>A0ABR5ASD6</accession>
<comment type="caution">
    <text evidence="2">The sequence shown here is derived from an EMBL/GenBank/DDBJ whole genome shotgun (WGS) entry which is preliminary data.</text>
</comment>
<sequence>MITELLKETHLDTYLSYFRTEKKKFLLIRCIYGLILFCFFALGILFIKEYLWLMSLPIIFYMGYKIPYLNLILNKKKRDLINSYLFPQFLGSFLALLSSSGNVYQTLVETAEYTDDPLRSELNNLIEKIEQGNNRDDYLAFADYIGTSEAYMIMDMIYQFSEYGVQKEAIQELENYIHTLQENKVDELIQQKMIQMDKYGYMPIFISLFLTLGFAAVIFFYFFQDITKAINIL</sequence>
<gene>
    <name evidence="2" type="ORF">SD77_1840</name>
</gene>
<keyword evidence="1" id="KW-1133">Transmembrane helix</keyword>
<proteinExistence type="predicted"/>
<keyword evidence="1" id="KW-0812">Transmembrane</keyword>
<dbReference type="RefSeq" id="WP_041114331.1">
    <property type="nucleotide sequence ID" value="NZ_JARTHD010000042.1"/>
</dbReference>
<organism evidence="2 3">
    <name type="scientific">Bacillus badius</name>
    <dbReference type="NCBI Taxonomy" id="1455"/>
    <lineage>
        <taxon>Bacteria</taxon>
        <taxon>Bacillati</taxon>
        <taxon>Bacillota</taxon>
        <taxon>Bacilli</taxon>
        <taxon>Bacillales</taxon>
        <taxon>Bacillaceae</taxon>
        <taxon>Pseudobacillus</taxon>
    </lineage>
</organism>
<feature type="transmembrane region" description="Helical" evidence="1">
    <location>
        <begin position="199"/>
        <end position="223"/>
    </location>
</feature>
<feature type="transmembrane region" description="Helical" evidence="1">
    <location>
        <begin position="53"/>
        <end position="73"/>
    </location>
</feature>
<evidence type="ECO:0000313" key="3">
    <source>
        <dbReference type="Proteomes" id="UP000031982"/>
    </source>
</evidence>